<dbReference type="PROSITE" id="PS51272">
    <property type="entry name" value="SLH"/>
    <property type="match status" value="3"/>
</dbReference>
<proteinExistence type="predicted"/>
<dbReference type="InterPro" id="IPR014755">
    <property type="entry name" value="Cu-Rt/internalin_Ig-like"/>
</dbReference>
<evidence type="ECO:0000256" key="1">
    <source>
        <dbReference type="ARBA" id="ARBA00022729"/>
    </source>
</evidence>
<feature type="compositionally biased region" description="Pro residues" evidence="2">
    <location>
        <begin position="1784"/>
        <end position="1796"/>
    </location>
</feature>
<name>M8DWP8_9BACL</name>
<dbReference type="NCBIfam" id="TIGR01451">
    <property type="entry name" value="B_ant_repeat"/>
    <property type="match status" value="1"/>
</dbReference>
<dbReference type="InterPro" id="IPR032812">
    <property type="entry name" value="SbsA_Ig"/>
</dbReference>
<dbReference type="InterPro" id="IPR008969">
    <property type="entry name" value="CarboxyPept-like_regulatory"/>
</dbReference>
<reference evidence="6 7" key="2">
    <citation type="journal article" date="2015" name="Genome Announc.">
        <title>Genome Sequence of Anoxybacillus flavithermus Strain AK1, a Thermophile Isolated from a Hot Spring in Saudi Arabia.</title>
        <authorList>
            <person name="Khalil A."/>
            <person name="Sivakumar N."/>
            <person name="Qarawi S."/>
        </authorList>
    </citation>
    <scope>NUCLEOTIDE SEQUENCE [LARGE SCALE GENOMIC DNA]</scope>
    <source>
        <strain evidence="6 7">AK1</strain>
    </source>
</reference>
<dbReference type="InterPro" id="IPR047589">
    <property type="entry name" value="DUF11_rpt"/>
</dbReference>
<accession>M8DWP8</accession>
<dbReference type="InterPro" id="IPR013783">
    <property type="entry name" value="Ig-like_fold"/>
</dbReference>
<reference evidence="6 7" key="1">
    <citation type="submission" date="2013-03" db="EMBL/GenBank/DDBJ databases">
        <title>Assembly of a new bacterial strain Anoxybacillus flavithermus AK1.</title>
        <authorList>
            <person name="Rajan I."/>
            <person name="PoliReddy D."/>
            <person name="Sugumar T."/>
            <person name="Rathinam K."/>
            <person name="Alqarawi S."/>
            <person name="Khalil A.B."/>
            <person name="Sivakumar N."/>
        </authorList>
    </citation>
    <scope>NUCLEOTIDE SEQUENCE [LARGE SCALE GENOMIC DNA]</scope>
    <source>
        <strain evidence="6 7">AK1</strain>
    </source>
</reference>
<dbReference type="InterPro" id="IPR001119">
    <property type="entry name" value="SLH_dom"/>
</dbReference>
<protein>
    <submittedName>
        <fullName evidence="6">Alpha-amylase/pullulanase</fullName>
    </submittedName>
</protein>
<dbReference type="PANTHER" id="PTHR43308">
    <property type="entry name" value="OUTER MEMBRANE PROTEIN ALPHA-RELATED"/>
    <property type="match status" value="1"/>
</dbReference>
<dbReference type="PATRIC" id="fig|1297581.3.peg.2347"/>
<evidence type="ECO:0000259" key="5">
    <source>
        <dbReference type="PROSITE" id="PS51272"/>
    </source>
</evidence>
<dbReference type="Pfam" id="PF01345">
    <property type="entry name" value="DUF11"/>
    <property type="match status" value="1"/>
</dbReference>
<evidence type="ECO:0000256" key="3">
    <source>
        <dbReference type="SAM" id="SignalP"/>
    </source>
</evidence>
<dbReference type="Pfam" id="PF01835">
    <property type="entry name" value="MG2"/>
    <property type="match status" value="1"/>
</dbReference>
<evidence type="ECO:0000259" key="4">
    <source>
        <dbReference type="PROSITE" id="PS50853"/>
    </source>
</evidence>
<dbReference type="CDD" id="cd00063">
    <property type="entry name" value="FN3"/>
    <property type="match status" value="1"/>
</dbReference>
<dbReference type="InterPro" id="IPR002890">
    <property type="entry name" value="MG2"/>
</dbReference>
<evidence type="ECO:0000256" key="2">
    <source>
        <dbReference type="SAM" id="MobiDB-lite"/>
    </source>
</evidence>
<dbReference type="InterPro" id="IPR036116">
    <property type="entry name" value="FN3_sf"/>
</dbReference>
<feature type="region of interest" description="Disordered" evidence="2">
    <location>
        <begin position="1769"/>
        <end position="1803"/>
    </location>
</feature>
<dbReference type="GO" id="GO:0004866">
    <property type="term" value="F:endopeptidase inhibitor activity"/>
    <property type="evidence" value="ECO:0007669"/>
    <property type="project" value="InterPro"/>
</dbReference>
<keyword evidence="1 3" id="KW-0732">Signal</keyword>
<dbReference type="SUPFAM" id="SSF49265">
    <property type="entry name" value="Fibronectin type III"/>
    <property type="match status" value="1"/>
</dbReference>
<feature type="domain" description="Fibronectin type-III" evidence="4">
    <location>
        <begin position="602"/>
        <end position="689"/>
    </location>
</feature>
<comment type="caution">
    <text evidence="6">The sequence shown here is derived from an EMBL/GenBank/DDBJ whole genome shotgun (WGS) entry which is preliminary data.</text>
</comment>
<sequence>MRRALYTLLAVLLIFSSFAPSIVVHAQEEKKTIQIELPEGYEPVGKAYGWLIGYKDGDPYTSMWEWLTGVDGEAKIIIPVERLKPDVTYELSFSIDVKNEQNEYAVYADTRKLTYEQLKEHFHGAPLSFPTDIVQVQVDGTNTPISQNASVEYYLSTKGGYFSAASHDIKRKLFVRPQSLSASYRGFDRDNNGYVVYKTFDVSEENNVLSFDDTFSRLSHIQVNGDKKIKAFIVWREKQRSGSYVYLSNGYTSSLYVTPGIYEVSFHLIDEHGYEYNMTATEQNFTTSRVLSTKGDATLKENYVYSWKDDSGNTRFSLQTYILQGDFELNDVHTYNNGTYEKIEPSIRIVNEQGKEIAFEKEYFTVRYAHLKVSSLLSGTYTVYYELKLPNGNELYWKDKVTVSNETSQPVPEKEVHIQTDQSIYSPNSEVKLSGYVRKKGQAGYGMKPTLKVTSPTGDVVYTYQWNDADIQTDGSIFTSFTLNEAVTGVYKVELATGTGERAYASFTVSENTAPVIVSPQDGSFVRGDDNKIHIYGYANANVDLTVQAKQGEEVIASAKTKSDSTGRFSTELKLEDGTYSLIVSDGEHSSKPVTITVDTTPPAKPEVTIKEEDNELVIRWNEDSDVAYYNILLQVNGGEWQQLKSGLNGQEYRYSPLWPNTTYRFKVVAVDQIGNYSEAVAEWKTEDFSATTLKVHTDQGYLKLDTNIGVELYGSYKEGYTATAVVYYDGKQKEISLPYDTERKAYIGAFPIEQGMKLVDKVAAFITNERGQKTNELIENVGKYVGATVEGTVRANGEPLTKGKVQIGAYTTSIQSDGTFKLEGLPEGFYSVDIYSGKEWDYAVSTLQLHYGQKEQVTIRLPQEVRIHFVDQNGQAVTDRLYVEMYNDRAWFSGYINQKGQFVSWDDRALKRVPAGEYKLIVYGNGLYETLKTKVTIDPEHNYVKEPIEFTLNKKDIEVVDVKLTFKDKDGNVITEPNAYFYLYQYDVYRTSNYELGFYHSTYPVEYNEDGSVTIPNVVVADGYLLYTSVPGYITKEQKVDITKDHYDVVITLDKGLTVTGKVADYDKMTNVWMYAYTGSSYGYVSFAEDGTFTIKGLSANEEITYVVSATDYVEKRETVSGASEGETLDLGTITLEKAKYIDGRVYEGSKPLKHVYVYVYDKDGQYAGWARTDKDGYFKVRGLQPGMYKLEAWYNGTTLEKEVDIQKESQTVTLPFTKGTGSFVGEGNRFIASVDTVVPGKTIDYKLTYRNNGNGDEENVPVTITLPEHVDLVNGSLVVNGQQATLTNGKVTIPKVKVGESGSISFQVKVKENADDFVRVVAQVGSGDELSATTNVLFVTLQAPSQTADQQIKVYGKAKPNAVVEVYADGKKLTETKVEGRWWFATATLPVTKEKETFRLYAIVKENGEQHMSDVSTVQYDSSVPKVEKAEVFAGWNGTVSINPYTGVASFAVVEKTPLDTKVVFSDEVDEAWVEFLGEQYKMEKQSDGKTFTFDGSRLGPWSSYGEQMLQLVFKAKGQEIRLPLMQIIVLIDPSGYVFEGSMENRLEGVTAEVQQLQGDEWVKWNAEFYGQVNPQVTDENGRYGWDVISGKWRVVFSKEGYETYISRIVDVPPAETQLNVPLVRQSHPRVEAATPATNAENVDTNANIQVTFDRLMDKSSIEQGVSVYEVKNGQKTKVAGTFTYDRMYNGYKSDESKKDASLLDGKGESGWFVEDTTKKLVQSFTFKPNAPLKYGTTYEVVVGSQVTDYAGKAMTDYTYTFVTKQQPASSAPGGSSGSTPSPAPVPVPTPTPSPTTGVGKEVTVNGEKTVELHAERVLEMAKNVDVVTIAVERKQGEQNVHTLSVQVPKQLAEALSASGKSMSIQMNGATMILSKEVLKQLAKADVKLSVAIKEAKQEVGGNIIAPVYELSAKTSDGQLSLKDAVTVALDVTSAPVDVRKAAVYRLNGQSYEYVGGMYDQFKKQFVVSLHSFGTFIVVEQNKTFNDVTSRLAWAKEEIEVLASRTIIQGMTKDRFEPNAPITRAQFAVLLARALQLPTVSYEGVFADVPAQLTWAAPYIEAAYRAGIVQGSNDLFKPDAPITREQMATMLVRALAYKNQNVQGNESISFADELAIAPYAREHVRLAASLQLIRGTVVNGKLVFKPKANATRAESAVMLYRLLQQLGEF</sequence>
<gene>
    <name evidence="6" type="ORF">H919_11584</name>
</gene>
<dbReference type="Pfam" id="PF00395">
    <property type="entry name" value="SLH"/>
    <property type="match status" value="2"/>
</dbReference>
<dbReference type="Pfam" id="PF13205">
    <property type="entry name" value="Big_5"/>
    <property type="match status" value="2"/>
</dbReference>
<dbReference type="Pfam" id="PF13620">
    <property type="entry name" value="CarboxypepD_reg"/>
    <property type="match status" value="1"/>
</dbReference>
<dbReference type="SUPFAM" id="SSF49464">
    <property type="entry name" value="Carboxypeptidase regulatory domain-like"/>
    <property type="match status" value="1"/>
</dbReference>
<dbReference type="Gene3D" id="2.60.40.10">
    <property type="entry name" value="Immunoglobulins"/>
    <property type="match status" value="2"/>
</dbReference>
<dbReference type="InterPro" id="IPR051465">
    <property type="entry name" value="Cell_Envelope_Struct_Comp"/>
</dbReference>
<dbReference type="Gene3D" id="2.60.40.1930">
    <property type="match status" value="1"/>
</dbReference>
<dbReference type="EMBL" id="APCD01000022">
    <property type="protein sequence ID" value="EMT45174.1"/>
    <property type="molecule type" value="Genomic_DNA"/>
</dbReference>
<dbReference type="Proteomes" id="UP000012085">
    <property type="component" value="Unassembled WGS sequence"/>
</dbReference>
<feature type="domain" description="SLH" evidence="5">
    <location>
        <begin position="2109"/>
        <end position="2171"/>
    </location>
</feature>
<dbReference type="Gene3D" id="2.60.40.1120">
    <property type="entry name" value="Carboxypeptidase-like, regulatory domain"/>
    <property type="match status" value="2"/>
</dbReference>
<dbReference type="InterPro" id="IPR001434">
    <property type="entry name" value="OmcB-like_DUF11"/>
</dbReference>
<feature type="domain" description="SLH" evidence="5">
    <location>
        <begin position="1984"/>
        <end position="2043"/>
    </location>
</feature>
<dbReference type="InterPro" id="IPR003961">
    <property type="entry name" value="FN3_dom"/>
</dbReference>
<dbReference type="RefSeq" id="WP_003398455.1">
    <property type="nucleotide sequence ID" value="NZ_APCD01000022.1"/>
</dbReference>
<dbReference type="Gene3D" id="2.60.40.1220">
    <property type="match status" value="1"/>
</dbReference>
<feature type="compositionally biased region" description="Low complexity" evidence="2">
    <location>
        <begin position="1770"/>
        <end position="1783"/>
    </location>
</feature>
<feature type="chain" id="PRO_5004095491" evidence="3">
    <location>
        <begin position="27"/>
        <end position="2171"/>
    </location>
</feature>
<feature type="domain" description="SLH" evidence="5">
    <location>
        <begin position="2045"/>
        <end position="2107"/>
    </location>
</feature>
<evidence type="ECO:0000313" key="7">
    <source>
        <dbReference type="Proteomes" id="UP000012085"/>
    </source>
</evidence>
<dbReference type="SMART" id="SM00060">
    <property type="entry name" value="FN3"/>
    <property type="match status" value="1"/>
</dbReference>
<evidence type="ECO:0000313" key="6">
    <source>
        <dbReference type="EMBL" id="EMT45174.1"/>
    </source>
</evidence>
<organism evidence="6 7">
    <name type="scientific">Anoxybacillus flavithermus AK1</name>
    <dbReference type="NCBI Taxonomy" id="1297581"/>
    <lineage>
        <taxon>Bacteria</taxon>
        <taxon>Bacillati</taxon>
        <taxon>Bacillota</taxon>
        <taxon>Bacilli</taxon>
        <taxon>Bacillales</taxon>
        <taxon>Anoxybacillaceae</taxon>
        <taxon>Anoxybacillus</taxon>
    </lineage>
</organism>
<dbReference type="PROSITE" id="PS50853">
    <property type="entry name" value="FN3"/>
    <property type="match status" value="1"/>
</dbReference>
<dbReference type="SUPFAM" id="SSF49478">
    <property type="entry name" value="Cna protein B-type domain"/>
    <property type="match status" value="1"/>
</dbReference>
<feature type="signal peptide" evidence="3">
    <location>
        <begin position="1"/>
        <end position="26"/>
    </location>
</feature>
<dbReference type="PANTHER" id="PTHR43308:SF5">
    <property type="entry name" value="S-LAYER PROTEIN _ PEPTIDOGLYCAN ENDO-BETA-N-ACETYLGLUCOSAMINIDASE"/>
    <property type="match status" value="1"/>
</dbReference>